<keyword evidence="2" id="KW-1185">Reference proteome</keyword>
<organism evidence="1 2">
    <name type="scientific">Hymenobacter properus</name>
    <dbReference type="NCBI Taxonomy" id="2791026"/>
    <lineage>
        <taxon>Bacteria</taxon>
        <taxon>Pseudomonadati</taxon>
        <taxon>Bacteroidota</taxon>
        <taxon>Cytophagia</taxon>
        <taxon>Cytophagales</taxon>
        <taxon>Hymenobacteraceae</taxon>
        <taxon>Hymenobacter</taxon>
    </lineage>
</organism>
<reference evidence="1 2" key="1">
    <citation type="submission" date="2020-11" db="EMBL/GenBank/DDBJ databases">
        <authorList>
            <person name="Kim M.K."/>
        </authorList>
    </citation>
    <scope>NUCLEOTIDE SEQUENCE [LARGE SCALE GENOMIC DNA]</scope>
    <source>
        <strain evidence="1 2">BT439</strain>
    </source>
</reference>
<evidence type="ECO:0000313" key="1">
    <source>
        <dbReference type="EMBL" id="MBF9144207.1"/>
    </source>
</evidence>
<dbReference type="Proteomes" id="UP000645610">
    <property type="component" value="Unassembled WGS sequence"/>
</dbReference>
<proteinExistence type="predicted"/>
<evidence type="ECO:0000313" key="2">
    <source>
        <dbReference type="Proteomes" id="UP000645610"/>
    </source>
</evidence>
<dbReference type="AlphaFoldDB" id="A0A931FKR4"/>
<gene>
    <name evidence="1" type="ORF">I2I01_21375</name>
</gene>
<accession>A0A931FKR4</accession>
<comment type="caution">
    <text evidence="1">The sequence shown here is derived from an EMBL/GenBank/DDBJ whole genome shotgun (WGS) entry which is preliminary data.</text>
</comment>
<dbReference type="RefSeq" id="WP_196288567.1">
    <property type="nucleotide sequence ID" value="NZ_JADQDP010000007.1"/>
</dbReference>
<name>A0A931FKR4_9BACT</name>
<dbReference type="EMBL" id="JADQDP010000007">
    <property type="protein sequence ID" value="MBF9144207.1"/>
    <property type="molecule type" value="Genomic_DNA"/>
</dbReference>
<sequence length="107" mass="11698">MSSLPAAPRFHVLDHGALFAAEQVWHTDAGAVETCRGTWDFAHVAGVLAPVAGQFPTVEGPTCALVWMGEHLHIRAEYARVLAAWRRYRRLHGGSSQSAPLLRWGAN</sequence>
<protein>
    <submittedName>
        <fullName evidence="1">Uncharacterized protein</fullName>
    </submittedName>
</protein>